<accession>A0A511Z9X8</accession>
<dbReference type="EMBL" id="BJYL01000034">
    <property type="protein sequence ID" value="GEN84255.1"/>
    <property type="molecule type" value="Genomic_DNA"/>
</dbReference>
<keyword evidence="1" id="KW-1133">Transmembrane helix</keyword>
<comment type="caution">
    <text evidence="2">The sequence shown here is derived from an EMBL/GenBank/DDBJ whole genome shotgun (WGS) entry which is preliminary data.</text>
</comment>
<dbReference type="OrthoDB" id="3182597at2"/>
<dbReference type="Proteomes" id="UP000321901">
    <property type="component" value="Unassembled WGS sequence"/>
</dbReference>
<dbReference type="Gene3D" id="2.20.28.30">
    <property type="entry name" value="RNA polymerase ii, chain L"/>
    <property type="match status" value="1"/>
</dbReference>
<dbReference type="RefSeq" id="WP_147058937.1">
    <property type="nucleotide sequence ID" value="NZ_BJYL01000034.1"/>
</dbReference>
<evidence type="ECO:0000313" key="2">
    <source>
        <dbReference type="EMBL" id="GEN84255.1"/>
    </source>
</evidence>
<proteinExistence type="predicted"/>
<organism evidence="2 3">
    <name type="scientific">Sporosarcina luteola</name>
    <dbReference type="NCBI Taxonomy" id="582850"/>
    <lineage>
        <taxon>Bacteria</taxon>
        <taxon>Bacillati</taxon>
        <taxon>Bacillota</taxon>
        <taxon>Bacilli</taxon>
        <taxon>Bacillales</taxon>
        <taxon>Caryophanaceae</taxon>
        <taxon>Sporosarcina</taxon>
    </lineage>
</organism>
<dbReference type="AlphaFoldDB" id="A0A511Z9X8"/>
<sequence length="374" mass="42654">MTKLDNNEDFMDENKIEDTEVNQCSSCGGNTVYDPVSRGLKCPFCGSEVEIEATRENTTEHDYLGALDKADHSWSDEKRVFKCDNCGAETLLDKDKVADFCSFCGSSHITVTENDAGIKPALVLPFHISKEEAVDKFKKWISKRHFAPSKLKNGYELQKISGAYIPYWTFDSDTKSAYIVKIGTYYYVTETRTVQRDGKTEVVTEQVRKIRWRTERGTYHKFYDDVLVKASKNVASGLIDKVEPFQLSGLLDYRTEYLSGFLAERYSIPLKEGWLAARDIIDSRIQNGILRKETGDEVRIVKVDTAYDGITFKHILLPLWISSFNFNNKVYRFLVNGQTGKVSGRAPISVWKVTFTVLLTILVVGIVFFFQDFI</sequence>
<evidence type="ECO:0000256" key="1">
    <source>
        <dbReference type="SAM" id="Phobius"/>
    </source>
</evidence>
<evidence type="ECO:0000313" key="3">
    <source>
        <dbReference type="Proteomes" id="UP000321901"/>
    </source>
</evidence>
<reference evidence="2 3" key="1">
    <citation type="submission" date="2019-07" db="EMBL/GenBank/DDBJ databases">
        <title>Whole genome shotgun sequence of Sporosarcina luteola NBRC 105378.</title>
        <authorList>
            <person name="Hosoyama A."/>
            <person name="Uohara A."/>
            <person name="Ohji S."/>
            <person name="Ichikawa N."/>
        </authorList>
    </citation>
    <scope>NUCLEOTIDE SEQUENCE [LARGE SCALE GENOMIC DNA]</scope>
    <source>
        <strain evidence="2 3">NBRC 105378</strain>
    </source>
</reference>
<dbReference type="PANTHER" id="PTHR37826">
    <property type="entry name" value="FLOTILLIN BAND_7_5 DOMAIN PROTEIN"/>
    <property type="match status" value="1"/>
</dbReference>
<keyword evidence="1" id="KW-0472">Membrane</keyword>
<keyword evidence="1" id="KW-0812">Transmembrane</keyword>
<keyword evidence="3" id="KW-1185">Reference proteome</keyword>
<name>A0A511Z9X8_9BACL</name>
<protein>
    <submittedName>
        <fullName evidence="2">Uncharacterized protein</fullName>
    </submittedName>
</protein>
<feature type="transmembrane region" description="Helical" evidence="1">
    <location>
        <begin position="350"/>
        <end position="370"/>
    </location>
</feature>
<dbReference type="PANTHER" id="PTHR37826:SF3">
    <property type="entry name" value="J DOMAIN-CONTAINING PROTEIN"/>
    <property type="match status" value="1"/>
</dbReference>
<gene>
    <name evidence="2" type="ORF">SLU01_25670</name>
</gene>